<dbReference type="AlphaFoldDB" id="A0A1S1HAT8"/>
<dbReference type="InterPro" id="IPR029021">
    <property type="entry name" value="Prot-tyrosine_phosphatase-like"/>
</dbReference>
<dbReference type="InterPro" id="IPR026893">
    <property type="entry name" value="Tyr/Ser_Pase_IphP-type"/>
</dbReference>
<comment type="caution">
    <text evidence="2">The sequence shown here is derived from an EMBL/GenBank/DDBJ whole genome shotgun (WGS) entry which is preliminary data.</text>
</comment>
<reference evidence="2 3" key="1">
    <citation type="submission" date="2016-09" db="EMBL/GenBank/DDBJ databases">
        <title>Metabolic pathway, cell adaptation mechanisms and a novel monoxygenase revealed through proteogenomic-transcription analysis of a Sphingomonas haloaromaticamans strain degrading the fungicide ortho-phenylphenol.</title>
        <authorList>
            <person name="Perruchon C."/>
            <person name="Papadopoulou E.S."/>
            <person name="Rousidou C."/>
            <person name="Vasileiadis S."/>
            <person name="Tanou G."/>
            <person name="Amoutzias G."/>
            <person name="Molassiotis A."/>
            <person name="Karpouzas D.G."/>
        </authorList>
    </citation>
    <scope>NUCLEOTIDE SEQUENCE [LARGE SCALE GENOMIC DNA]</scope>
    <source>
        <strain evidence="2 3">P3</strain>
    </source>
</reference>
<dbReference type="OrthoDB" id="1188001at2"/>
<proteinExistence type="predicted"/>
<evidence type="ECO:0000256" key="1">
    <source>
        <dbReference type="SAM" id="SignalP"/>
    </source>
</evidence>
<feature type="signal peptide" evidence="1">
    <location>
        <begin position="1"/>
        <end position="28"/>
    </location>
</feature>
<dbReference type="SUPFAM" id="SSF52799">
    <property type="entry name" value="(Phosphotyrosine protein) phosphatases II"/>
    <property type="match status" value="1"/>
</dbReference>
<organism evidence="2 3">
    <name type="scientific">Edaphosphingomonas haloaromaticamans</name>
    <dbReference type="NCBI Taxonomy" id="653954"/>
    <lineage>
        <taxon>Bacteria</taxon>
        <taxon>Pseudomonadati</taxon>
        <taxon>Pseudomonadota</taxon>
        <taxon>Alphaproteobacteria</taxon>
        <taxon>Sphingomonadales</taxon>
        <taxon>Rhizorhabdaceae</taxon>
        <taxon>Edaphosphingomonas</taxon>
    </lineage>
</organism>
<dbReference type="PROSITE" id="PS51257">
    <property type="entry name" value="PROKAR_LIPOPROTEIN"/>
    <property type="match status" value="1"/>
</dbReference>
<dbReference type="GO" id="GO:0004725">
    <property type="term" value="F:protein tyrosine phosphatase activity"/>
    <property type="evidence" value="ECO:0007669"/>
    <property type="project" value="UniProtKB-EC"/>
</dbReference>
<dbReference type="Proteomes" id="UP000179467">
    <property type="component" value="Unassembled WGS sequence"/>
</dbReference>
<dbReference type="Pfam" id="PF13350">
    <property type="entry name" value="Y_phosphatase3"/>
    <property type="match status" value="1"/>
</dbReference>
<name>A0A1S1HAT8_9SPHN</name>
<evidence type="ECO:0000313" key="3">
    <source>
        <dbReference type="Proteomes" id="UP000179467"/>
    </source>
</evidence>
<accession>A0A1S1HAT8</accession>
<keyword evidence="1" id="KW-0732">Signal</keyword>
<gene>
    <name evidence="2" type="primary">iphP</name>
    <name evidence="2" type="ORF">BHE75_01230</name>
</gene>
<keyword evidence="3" id="KW-1185">Reference proteome</keyword>
<feature type="chain" id="PRO_5010372810" evidence="1">
    <location>
        <begin position="29"/>
        <end position="395"/>
    </location>
</feature>
<dbReference type="EC" id="3.1.3.48" evidence="2"/>
<dbReference type="Gene3D" id="3.90.190.10">
    <property type="entry name" value="Protein tyrosine phosphatase superfamily"/>
    <property type="match status" value="1"/>
</dbReference>
<evidence type="ECO:0000313" key="2">
    <source>
        <dbReference type="EMBL" id="OHT19247.1"/>
    </source>
</evidence>
<sequence length="395" mass="41396">MTDQQARRAGAFRAAIALALAAALPALAGCAGTAAERPAAVADQRQSGVIPFTVAAVVQEDGGYHLRWTAPGAGKVTVYAGHDPAAIPRDRAVGQGGADGDLRVSGLEPGRRWFFALVPDQGAPLVVADRGLHLPTAHNLRDIGGYRTADGRWVKMGLIYRSDQLDRLSDADLAAMGEGGLGIRLVADLRTVSERQREPDRLPAGAEPIVLDVAADSKGTLGGDMRKAGEAIAAGKGAEMLVAANRDFVSLDSARTSYRALLEKLEAPEAGPTLYHCTAGKDRTGWATAVILTLLGVPRETVMADYLASNDYLRAKNEATYAMLAKAAGAGPLPGGLDRAKLEPVLGVRPEYLQAAFDEVERAYGSFDAYVKNGLGLSDADVAALKARYLTGLPS</sequence>
<dbReference type="EMBL" id="MIPT01000001">
    <property type="protein sequence ID" value="OHT19247.1"/>
    <property type="molecule type" value="Genomic_DNA"/>
</dbReference>
<protein>
    <submittedName>
        <fullName evidence="2">Tyrosine-protein phosphatase</fullName>
        <ecNumber evidence="2">3.1.3.48</ecNumber>
    </submittedName>
</protein>
<keyword evidence="2" id="KW-0378">Hydrolase</keyword>
<dbReference type="RefSeq" id="WP_070933100.1">
    <property type="nucleotide sequence ID" value="NZ_MIPT01000001.1"/>
</dbReference>